<organism evidence="2 3">
    <name type="scientific">Ditylenchus dipsaci</name>
    <dbReference type="NCBI Taxonomy" id="166011"/>
    <lineage>
        <taxon>Eukaryota</taxon>
        <taxon>Metazoa</taxon>
        <taxon>Ecdysozoa</taxon>
        <taxon>Nematoda</taxon>
        <taxon>Chromadorea</taxon>
        <taxon>Rhabditida</taxon>
        <taxon>Tylenchina</taxon>
        <taxon>Tylenchomorpha</taxon>
        <taxon>Sphaerularioidea</taxon>
        <taxon>Anguinidae</taxon>
        <taxon>Anguininae</taxon>
        <taxon>Ditylenchus</taxon>
    </lineage>
</organism>
<feature type="transmembrane region" description="Helical" evidence="1">
    <location>
        <begin position="7"/>
        <end position="27"/>
    </location>
</feature>
<evidence type="ECO:0000313" key="2">
    <source>
        <dbReference type="Proteomes" id="UP000887574"/>
    </source>
</evidence>
<sequence>MAIGQRALFVWIFTLLTLIFLVIYLDGGLDGEPLIFFILLWLLDASCLGVLALRCIRFYYSPASNADEITATAFASEMPKLNVRQAGYAAMVLLSKLAFEVVLCVQLRSKALTHIAWLMMPLWLSLCMLIGQLSMQVVEVHKKVH</sequence>
<evidence type="ECO:0000256" key="1">
    <source>
        <dbReference type="SAM" id="Phobius"/>
    </source>
</evidence>
<proteinExistence type="predicted"/>
<name>A0A915EW77_9BILA</name>
<keyword evidence="1" id="KW-1133">Transmembrane helix</keyword>
<keyword evidence="1" id="KW-0472">Membrane</keyword>
<reference evidence="3" key="1">
    <citation type="submission" date="2022-11" db="UniProtKB">
        <authorList>
            <consortium name="WormBaseParasite"/>
        </authorList>
    </citation>
    <scope>IDENTIFICATION</scope>
</reference>
<keyword evidence="1" id="KW-0812">Transmembrane</keyword>
<protein>
    <submittedName>
        <fullName evidence="3">Transmembrane protein 60</fullName>
    </submittedName>
</protein>
<dbReference type="AlphaFoldDB" id="A0A915EW77"/>
<accession>A0A915EW77</accession>
<dbReference type="WBParaSite" id="jg9666">
    <property type="protein sequence ID" value="jg9666"/>
    <property type="gene ID" value="jg9666"/>
</dbReference>
<evidence type="ECO:0000313" key="3">
    <source>
        <dbReference type="WBParaSite" id="jg9666"/>
    </source>
</evidence>
<feature type="transmembrane region" description="Helical" evidence="1">
    <location>
        <begin position="114"/>
        <end position="133"/>
    </location>
</feature>
<feature type="transmembrane region" description="Helical" evidence="1">
    <location>
        <begin position="33"/>
        <end position="53"/>
    </location>
</feature>
<keyword evidence="2" id="KW-1185">Reference proteome</keyword>
<dbReference type="Proteomes" id="UP000887574">
    <property type="component" value="Unplaced"/>
</dbReference>